<sequence length="870" mass="96998">MSSSSAMATSGRKICFNTQCKKVITEQTRRKGWKLRSGDHSELCERCFSSFDHGNFCETFHSDAAGWRKCESCGKRIHCGCIVSIPVYMLLDVGGVECMACVRNSYSAVSNQIRSPPMALSTQLPERSKEFPVKSWNQVSGSFPGQWRHPTNIWNSSSIQSDLHQRLSYEFDRPNAERLMAGARSSFSSQEKKSEDIHERIASSGPNHVAQDMNGENNLITVRKGMASDPSSSCFSGVKFEAHQISHGNPSVNSKGDSRSLLMGLPAPFSSINGTNDTTQVSTTQPKRQVASSTLSKQCYPNSLSSIDSTSESPAHMRNGKGRFDPRARSHLLPRYWPRITDQELQQISGDSNSVITPLFEKMLSASDAGRIGRLVLPKKCAEAYFPLISQPEGLPLKMQDANGKEWVFQFRFWPNNNSRMYVLEGVTPCIQSMQLQAGDTVTFSRIDPEGKLVMGFRKAANVSNNEQDFQAAKDGNGGSTPSDVKPNTVDYIAIPPLLPHKGNTESRNQTNAADKASWSKNDKSEFIQKDGCAPKFDIALCRRKGSFLSSKSKRLRIESEESIELKLTWEEAQVLLRPAPNYPSNVVSVEGHEFEEYKEAPVLGLPMYFAKNPEGSINNRWAQCENCLKWRRLPLDSHLNHRWTCSDNKWDPKRSSCSAVQEISAEITHLLPSRTGSCKRSNVIFENENEHENENPGVIDGLDTLANLAILGEGKSLPSSSQPTTKHPRHRPGCTCIVCIQPPSGKGPKHKQTCDCNVCLTVKRRFRTLMLRREKRQSEKEAVISWPPSYPLRQHSVANISPQMPVENNVVADVESERKRTAPSPIKTQIDLNLQPEREEEPSPVANSVSALNIFQDSVELEQPKHCNA</sequence>
<feature type="domain" description="TF-B3" evidence="10">
    <location>
        <begin position="360"/>
        <end position="461"/>
    </location>
</feature>
<dbReference type="GO" id="GO:0008270">
    <property type="term" value="F:zinc ion binding"/>
    <property type="evidence" value="ECO:0007669"/>
    <property type="project" value="UniProtKB-KW"/>
</dbReference>
<name>A0ABD0VPQ1_DENTH</name>
<dbReference type="Gene3D" id="3.30.40.100">
    <property type="match status" value="1"/>
</dbReference>
<evidence type="ECO:0000256" key="2">
    <source>
        <dbReference type="ARBA" id="ARBA00022723"/>
    </source>
</evidence>
<accession>A0ABD0VPQ1</accession>
<evidence type="ECO:0000256" key="1">
    <source>
        <dbReference type="ARBA" id="ARBA00004123"/>
    </source>
</evidence>
<evidence type="ECO:0000259" key="10">
    <source>
        <dbReference type="PROSITE" id="PS50863"/>
    </source>
</evidence>
<keyword evidence="7" id="KW-0804">Transcription</keyword>
<evidence type="ECO:0000256" key="9">
    <source>
        <dbReference type="SAM" id="MobiDB-lite"/>
    </source>
</evidence>
<evidence type="ECO:0000313" key="12">
    <source>
        <dbReference type="EMBL" id="KAL0926633.1"/>
    </source>
</evidence>
<evidence type="ECO:0000256" key="5">
    <source>
        <dbReference type="ARBA" id="ARBA00023015"/>
    </source>
</evidence>
<keyword evidence="2" id="KW-0479">Metal-binding</keyword>
<feature type="region of interest" description="Disordered" evidence="9">
    <location>
        <begin position="246"/>
        <end position="327"/>
    </location>
</feature>
<dbReference type="AlphaFoldDB" id="A0ABD0VPQ1"/>
<keyword evidence="8" id="KW-0539">Nucleus</keyword>
<dbReference type="EMBL" id="JANQDX010000003">
    <property type="protein sequence ID" value="KAL0926633.1"/>
    <property type="molecule type" value="Genomic_DNA"/>
</dbReference>
<keyword evidence="6" id="KW-0238">DNA-binding</keyword>
<keyword evidence="4" id="KW-0862">Zinc</keyword>
<comment type="subcellular location">
    <subcellularLocation>
        <location evidence="1">Nucleus</location>
    </subcellularLocation>
</comment>
<keyword evidence="13" id="KW-1185">Reference proteome</keyword>
<dbReference type="Pfam" id="PF25813">
    <property type="entry name" value="zf_VAL1_N"/>
    <property type="match status" value="1"/>
</dbReference>
<dbReference type="Gene3D" id="2.40.330.10">
    <property type="entry name" value="DNA-binding pseudobarrel domain"/>
    <property type="match status" value="1"/>
</dbReference>
<dbReference type="Pfam" id="PF02362">
    <property type="entry name" value="B3"/>
    <property type="match status" value="1"/>
</dbReference>
<gene>
    <name evidence="12" type="ORF">M5K25_002872</name>
</gene>
<dbReference type="InterPro" id="IPR011124">
    <property type="entry name" value="Znf_CW"/>
</dbReference>
<dbReference type="SMART" id="SM01019">
    <property type="entry name" value="B3"/>
    <property type="match status" value="1"/>
</dbReference>
<feature type="compositionally biased region" description="Polar residues" evidence="9">
    <location>
        <begin position="270"/>
        <end position="313"/>
    </location>
</feature>
<dbReference type="InterPro" id="IPR057743">
    <property type="entry name" value="Zfn_VAL1-3_N"/>
</dbReference>
<dbReference type="SUPFAM" id="SSF101936">
    <property type="entry name" value="DNA-binding pseudobarrel domain"/>
    <property type="match status" value="1"/>
</dbReference>
<comment type="caution">
    <text evidence="12">The sequence shown here is derived from an EMBL/GenBank/DDBJ whole genome shotgun (WGS) entry which is preliminary data.</text>
</comment>
<reference evidence="12 13" key="1">
    <citation type="journal article" date="2024" name="Plant Biotechnol. J.">
        <title>Dendrobium thyrsiflorum genome and its molecular insights into genes involved in important horticultural traits.</title>
        <authorList>
            <person name="Chen B."/>
            <person name="Wang J.Y."/>
            <person name="Zheng P.J."/>
            <person name="Li K.L."/>
            <person name="Liang Y.M."/>
            <person name="Chen X.F."/>
            <person name="Zhang C."/>
            <person name="Zhao X."/>
            <person name="He X."/>
            <person name="Zhang G.Q."/>
            <person name="Liu Z.J."/>
            <person name="Xu Q."/>
        </authorList>
    </citation>
    <scope>NUCLEOTIDE SEQUENCE [LARGE SCALE GENOMIC DNA]</scope>
    <source>
        <strain evidence="12">GZMU011</strain>
    </source>
</reference>
<feature type="compositionally biased region" description="Polar residues" evidence="9">
    <location>
        <begin position="246"/>
        <end position="255"/>
    </location>
</feature>
<proteinExistence type="predicted"/>
<evidence type="ECO:0000313" key="13">
    <source>
        <dbReference type="Proteomes" id="UP001552299"/>
    </source>
</evidence>
<dbReference type="Proteomes" id="UP001552299">
    <property type="component" value="Unassembled WGS sequence"/>
</dbReference>
<evidence type="ECO:0000259" key="11">
    <source>
        <dbReference type="PROSITE" id="PS51050"/>
    </source>
</evidence>
<feature type="region of interest" description="Disordered" evidence="9">
    <location>
        <begin position="496"/>
        <end position="521"/>
    </location>
</feature>
<keyword evidence="3" id="KW-0863">Zinc-finger</keyword>
<keyword evidence="5" id="KW-0805">Transcription regulation</keyword>
<dbReference type="InterPro" id="IPR015300">
    <property type="entry name" value="DNA-bd_pseudobarrel_sf"/>
</dbReference>
<dbReference type="PANTHER" id="PTHR46245:SF10">
    <property type="entry name" value="B3 DOMAIN-CONTAINING TRANSCRIPTION FACTOR VAL3"/>
    <property type="match status" value="1"/>
</dbReference>
<dbReference type="PROSITE" id="PS50863">
    <property type="entry name" value="B3"/>
    <property type="match status" value="1"/>
</dbReference>
<dbReference type="PROSITE" id="PS51050">
    <property type="entry name" value="ZF_CW"/>
    <property type="match status" value="1"/>
</dbReference>
<evidence type="ECO:0000256" key="7">
    <source>
        <dbReference type="ARBA" id="ARBA00023163"/>
    </source>
</evidence>
<organism evidence="12 13">
    <name type="scientific">Dendrobium thyrsiflorum</name>
    <name type="common">Pinecone-like raceme dendrobium</name>
    <name type="synonym">Orchid</name>
    <dbReference type="NCBI Taxonomy" id="117978"/>
    <lineage>
        <taxon>Eukaryota</taxon>
        <taxon>Viridiplantae</taxon>
        <taxon>Streptophyta</taxon>
        <taxon>Embryophyta</taxon>
        <taxon>Tracheophyta</taxon>
        <taxon>Spermatophyta</taxon>
        <taxon>Magnoliopsida</taxon>
        <taxon>Liliopsida</taxon>
        <taxon>Asparagales</taxon>
        <taxon>Orchidaceae</taxon>
        <taxon>Epidendroideae</taxon>
        <taxon>Malaxideae</taxon>
        <taxon>Dendrobiinae</taxon>
        <taxon>Dendrobium</taxon>
    </lineage>
</organism>
<dbReference type="CDD" id="cd10017">
    <property type="entry name" value="B3_DNA"/>
    <property type="match status" value="1"/>
</dbReference>
<dbReference type="GO" id="GO:0005634">
    <property type="term" value="C:nucleus"/>
    <property type="evidence" value="ECO:0007669"/>
    <property type="project" value="UniProtKB-SubCell"/>
</dbReference>
<evidence type="ECO:0000256" key="8">
    <source>
        <dbReference type="ARBA" id="ARBA00023242"/>
    </source>
</evidence>
<dbReference type="FunFam" id="2.40.330.10:FF:000006">
    <property type="entry name" value="B3 domain-containing transcription repressor VAL1"/>
    <property type="match status" value="1"/>
</dbReference>
<feature type="region of interest" description="Disordered" evidence="9">
    <location>
        <begin position="817"/>
        <end position="847"/>
    </location>
</feature>
<dbReference type="InterPro" id="IPR003340">
    <property type="entry name" value="B3_DNA-bd"/>
</dbReference>
<dbReference type="PANTHER" id="PTHR46245">
    <property type="entry name" value="B3 DOMAIN-CONTAINING PROTEIN OS07G0563300"/>
    <property type="match status" value="1"/>
</dbReference>
<dbReference type="Pfam" id="PF07496">
    <property type="entry name" value="zf-CW"/>
    <property type="match status" value="1"/>
</dbReference>
<feature type="domain" description="CW-type" evidence="11">
    <location>
        <begin position="616"/>
        <end position="666"/>
    </location>
</feature>
<evidence type="ECO:0000256" key="6">
    <source>
        <dbReference type="ARBA" id="ARBA00023125"/>
    </source>
</evidence>
<dbReference type="GO" id="GO:0006355">
    <property type="term" value="P:regulation of DNA-templated transcription"/>
    <property type="evidence" value="ECO:0007669"/>
    <property type="project" value="UniProtKB-ARBA"/>
</dbReference>
<evidence type="ECO:0000256" key="4">
    <source>
        <dbReference type="ARBA" id="ARBA00022833"/>
    </source>
</evidence>
<protein>
    <submittedName>
        <fullName evidence="12">Uncharacterized protein</fullName>
    </submittedName>
</protein>
<dbReference type="GO" id="GO:0003677">
    <property type="term" value="F:DNA binding"/>
    <property type="evidence" value="ECO:0007669"/>
    <property type="project" value="UniProtKB-KW"/>
</dbReference>
<evidence type="ECO:0000256" key="3">
    <source>
        <dbReference type="ARBA" id="ARBA00022771"/>
    </source>
</evidence>